<dbReference type="Gene3D" id="1.10.3720.10">
    <property type="entry name" value="MetI-like"/>
    <property type="match status" value="1"/>
</dbReference>
<accession>U5N7J8</accession>
<evidence type="ECO:0000256" key="7">
    <source>
        <dbReference type="RuleBase" id="RU363032"/>
    </source>
</evidence>
<comment type="similarity">
    <text evidence="7">Belongs to the binding-protein-dependent transport system permease family.</text>
</comment>
<keyword evidence="6 7" id="KW-0472">Membrane</keyword>
<protein>
    <submittedName>
        <fullName evidence="9">ABC-type peptide/nickel transporter permease protein</fullName>
    </submittedName>
</protein>
<dbReference type="AlphaFoldDB" id="U5N7J8"/>
<evidence type="ECO:0000256" key="2">
    <source>
        <dbReference type="ARBA" id="ARBA00022448"/>
    </source>
</evidence>
<dbReference type="Proteomes" id="UP000017184">
    <property type="component" value="Chromosome"/>
</dbReference>
<dbReference type="CDD" id="cd06261">
    <property type="entry name" value="TM_PBP2"/>
    <property type="match status" value="1"/>
</dbReference>
<organism evidence="9 10">
    <name type="scientific">Candidatus Symbiobacter mobilis CR</name>
    <dbReference type="NCBI Taxonomy" id="946483"/>
    <lineage>
        <taxon>Bacteria</taxon>
        <taxon>Pseudomonadati</taxon>
        <taxon>Pseudomonadota</taxon>
        <taxon>Betaproteobacteria</taxon>
        <taxon>Burkholderiales</taxon>
        <taxon>Comamonadaceae</taxon>
    </lineage>
</organism>
<dbReference type="EMBL" id="CP004885">
    <property type="protein sequence ID" value="AGX86268.1"/>
    <property type="molecule type" value="Genomic_DNA"/>
</dbReference>
<reference evidence="9 10" key="1">
    <citation type="journal article" date="2013" name="Genome Biol.">
        <title>Genomic analysis reveals key aspects of prokaryotic symbiosis in the phototrophic consortium "Chlorochromatium aggregatum".</title>
        <authorList>
            <person name="Liu Z."/>
            <person name="Muller J."/>
            <person name="Li T."/>
            <person name="Alvey R.M."/>
            <person name="Vogl K."/>
            <person name="Frigaard N.U."/>
            <person name="Rockwell N.C."/>
            <person name="Boyd E.S."/>
            <person name="Tomsho L.P."/>
            <person name="Schuster S.C."/>
            <person name="Henke P."/>
            <person name="Rohde M."/>
            <person name="Overmann J."/>
            <person name="Bryant D.A."/>
        </authorList>
    </citation>
    <scope>NUCLEOTIDE SEQUENCE [LARGE SCALE GENOMIC DNA]</scope>
    <source>
        <strain evidence="9">CR</strain>
    </source>
</reference>
<feature type="transmembrane region" description="Helical" evidence="7">
    <location>
        <begin position="12"/>
        <end position="32"/>
    </location>
</feature>
<evidence type="ECO:0000313" key="10">
    <source>
        <dbReference type="Proteomes" id="UP000017184"/>
    </source>
</evidence>
<dbReference type="STRING" id="946483.Cenrod_0134"/>
<feature type="transmembrane region" description="Helical" evidence="7">
    <location>
        <begin position="317"/>
        <end position="343"/>
    </location>
</feature>
<dbReference type="GO" id="GO:0055085">
    <property type="term" value="P:transmembrane transport"/>
    <property type="evidence" value="ECO:0007669"/>
    <property type="project" value="InterPro"/>
</dbReference>
<keyword evidence="10" id="KW-1185">Reference proteome</keyword>
<dbReference type="HOGENOM" id="CLU_036879_1_0_4"/>
<gene>
    <name evidence="9" type="ORF">Cenrod_0134</name>
</gene>
<dbReference type="InterPro" id="IPR035906">
    <property type="entry name" value="MetI-like_sf"/>
</dbReference>
<feature type="transmembrane region" description="Helical" evidence="7">
    <location>
        <begin position="206"/>
        <end position="230"/>
    </location>
</feature>
<proteinExistence type="inferred from homology"/>
<dbReference type="PROSITE" id="PS50928">
    <property type="entry name" value="ABC_TM1"/>
    <property type="match status" value="1"/>
</dbReference>
<dbReference type="eggNOG" id="COG0601">
    <property type="taxonomic scope" value="Bacteria"/>
</dbReference>
<evidence type="ECO:0000256" key="6">
    <source>
        <dbReference type="ARBA" id="ARBA00023136"/>
    </source>
</evidence>
<dbReference type="KEGG" id="cbx:Cenrod_0134"/>
<feature type="transmembrane region" description="Helical" evidence="7">
    <location>
        <begin position="276"/>
        <end position="297"/>
    </location>
</feature>
<dbReference type="SUPFAM" id="SSF161098">
    <property type="entry name" value="MetI-like"/>
    <property type="match status" value="1"/>
</dbReference>
<dbReference type="OrthoDB" id="9803623at2"/>
<dbReference type="InterPro" id="IPR000515">
    <property type="entry name" value="MetI-like"/>
</dbReference>
<feature type="transmembrane region" description="Helical" evidence="7">
    <location>
        <begin position="130"/>
        <end position="153"/>
    </location>
</feature>
<keyword evidence="5 7" id="KW-1133">Transmembrane helix</keyword>
<keyword evidence="3" id="KW-1003">Cell membrane</keyword>
<evidence type="ECO:0000256" key="4">
    <source>
        <dbReference type="ARBA" id="ARBA00022692"/>
    </source>
</evidence>
<comment type="subcellular location">
    <subcellularLocation>
        <location evidence="1 7">Cell membrane</location>
        <topology evidence="1 7">Multi-pass membrane protein</topology>
    </subcellularLocation>
</comment>
<name>U5N7J8_9BURK</name>
<evidence type="ECO:0000256" key="3">
    <source>
        <dbReference type="ARBA" id="ARBA00022475"/>
    </source>
</evidence>
<dbReference type="RefSeq" id="WP_022771091.1">
    <property type="nucleotide sequence ID" value="NC_022576.1"/>
</dbReference>
<evidence type="ECO:0000259" key="8">
    <source>
        <dbReference type="PROSITE" id="PS50928"/>
    </source>
</evidence>
<evidence type="ECO:0000256" key="1">
    <source>
        <dbReference type="ARBA" id="ARBA00004651"/>
    </source>
</evidence>
<dbReference type="PANTHER" id="PTHR43163:SF6">
    <property type="entry name" value="DIPEPTIDE TRANSPORT SYSTEM PERMEASE PROTEIN DPPB-RELATED"/>
    <property type="match status" value="1"/>
</dbReference>
<evidence type="ECO:0000256" key="5">
    <source>
        <dbReference type="ARBA" id="ARBA00022989"/>
    </source>
</evidence>
<feature type="transmembrane region" description="Helical" evidence="7">
    <location>
        <begin position="165"/>
        <end position="186"/>
    </location>
</feature>
<keyword evidence="2 7" id="KW-0813">Transport</keyword>
<dbReference type="GO" id="GO:0005886">
    <property type="term" value="C:plasma membrane"/>
    <property type="evidence" value="ECO:0007669"/>
    <property type="project" value="UniProtKB-SubCell"/>
</dbReference>
<dbReference type="Pfam" id="PF00528">
    <property type="entry name" value="BPD_transp_1"/>
    <property type="match status" value="1"/>
</dbReference>
<keyword evidence="4 7" id="KW-0812">Transmembrane</keyword>
<sequence>MLKNQPTLRYILQRGGWYFLTFLVAVTINFFLPRLGSGNPVDIMMGKVTTSSQEAVREQEEAYLKEFGLVRTDASGDILRDEKGKPLPASSLQQFWNYLSMSFQGDLGTSFQKYPKKVVDVILEAVPWTLALQLPTIIFGWIIGNLLGALAAYRRGAFDRVFFPLALLISSFPFFVFGMLLVYYFSVVLGWLPAMGGYSNELVPGFSMAFFMSAAYHYVLPFFSIFLILAGGQAIGMRSMGIYELGTDYIKYAKWLGLKEHKILMYLFRNAMLPQLTGLALSIGTMIGGALITEMIFSYPGLGMAMLSAIQNNDYPMIQGCTLLVTVSVLLANFTVDILIGFLDPRVKAGMQLGGAN</sequence>
<feature type="domain" description="ABC transmembrane type-1" evidence="8">
    <location>
        <begin position="126"/>
        <end position="336"/>
    </location>
</feature>
<dbReference type="PANTHER" id="PTHR43163">
    <property type="entry name" value="DIPEPTIDE TRANSPORT SYSTEM PERMEASE PROTEIN DPPB-RELATED"/>
    <property type="match status" value="1"/>
</dbReference>
<evidence type="ECO:0000313" key="9">
    <source>
        <dbReference type="EMBL" id="AGX86268.1"/>
    </source>
</evidence>